<dbReference type="InterPro" id="IPR032466">
    <property type="entry name" value="Metal_Hydrolase"/>
</dbReference>
<dbReference type="Proteomes" id="UP000885806">
    <property type="component" value="Unassembled WGS sequence"/>
</dbReference>
<reference evidence="1" key="1">
    <citation type="journal article" date="2020" name="mSystems">
        <title>Genome- and Community-Level Interaction Insights into Carbon Utilization and Element Cycling Functions of Hydrothermarchaeota in Hydrothermal Sediment.</title>
        <authorList>
            <person name="Zhou Z."/>
            <person name="Liu Y."/>
            <person name="Xu W."/>
            <person name="Pan J."/>
            <person name="Luo Z.H."/>
            <person name="Li M."/>
        </authorList>
    </citation>
    <scope>NUCLEOTIDE SEQUENCE [LARGE SCALE GENOMIC DNA]</scope>
    <source>
        <strain evidence="1">HyVt-538</strain>
    </source>
</reference>
<dbReference type="Gene3D" id="3.20.20.140">
    <property type="entry name" value="Metal-dependent hydrolases"/>
    <property type="match status" value="1"/>
</dbReference>
<dbReference type="InterPro" id="IPR008257">
    <property type="entry name" value="Pept_M19"/>
</dbReference>
<dbReference type="PANTHER" id="PTHR10443:SF12">
    <property type="entry name" value="DIPEPTIDASE"/>
    <property type="match status" value="1"/>
</dbReference>
<dbReference type="PROSITE" id="PS51365">
    <property type="entry name" value="RENAL_DIPEPTIDASE_2"/>
    <property type="match status" value="1"/>
</dbReference>
<dbReference type="Pfam" id="PF01244">
    <property type="entry name" value="Peptidase_M19"/>
    <property type="match status" value="1"/>
</dbReference>
<name>A0A7V5U186_9PROT</name>
<proteinExistence type="predicted"/>
<dbReference type="GO" id="GO:0070573">
    <property type="term" value="F:metallodipeptidase activity"/>
    <property type="evidence" value="ECO:0007669"/>
    <property type="project" value="InterPro"/>
</dbReference>
<dbReference type="EMBL" id="DROP01000214">
    <property type="protein sequence ID" value="HHI88933.1"/>
    <property type="molecule type" value="Genomic_DNA"/>
</dbReference>
<dbReference type="SUPFAM" id="SSF51556">
    <property type="entry name" value="Metallo-dependent hydrolases"/>
    <property type="match status" value="1"/>
</dbReference>
<sequence length="392" mass="43303">MWYFFRRLGRFLMMVLVLGAGYFFLFLPAQFDRNVNVVVPHAPYVISPRARALHDSLRVADMHADTLMWKRDPLKRHKRGHVDVPRLREGGVALQVFSTVSYVPGGQNVKANRMSHDRIGLLDFAQLWPPATWFSIRARALYQAKRLQSAAARSDGTLVVALSAKDMEDALALRALNPDIVIGILSSEGGHPLEGRIDNLDVLYAAGYREIGLQHFFDNRLGGSLHGVGKGGLTPFGREVVKRMLAKHMIIDVAHSSEKVVEDVLDLTDAPIVISHTGVRSLCNHPQRNISDALLKRIADRGGLIGIGYWKQAVCDPTPDGIARTIKAAAEKFGVDHIALGSDFDGTITSYFDTSELAVLTDALLKQGMSESDIRKVMGENEIAFYLANLPQ</sequence>
<organism evidence="1">
    <name type="scientific">Hellea balneolensis</name>
    <dbReference type="NCBI Taxonomy" id="287478"/>
    <lineage>
        <taxon>Bacteria</taxon>
        <taxon>Pseudomonadati</taxon>
        <taxon>Pseudomonadota</taxon>
        <taxon>Alphaproteobacteria</taxon>
        <taxon>Maricaulales</taxon>
        <taxon>Robiginitomaculaceae</taxon>
        <taxon>Hellea</taxon>
    </lineage>
</organism>
<dbReference type="CDD" id="cd01301">
    <property type="entry name" value="rDP_like"/>
    <property type="match status" value="1"/>
</dbReference>
<gene>
    <name evidence="1" type="ORF">ENK01_03180</name>
</gene>
<dbReference type="GO" id="GO:0006508">
    <property type="term" value="P:proteolysis"/>
    <property type="evidence" value="ECO:0007669"/>
    <property type="project" value="InterPro"/>
</dbReference>
<dbReference type="AlphaFoldDB" id="A0A7V5U186"/>
<dbReference type="PANTHER" id="PTHR10443">
    <property type="entry name" value="MICROSOMAL DIPEPTIDASE"/>
    <property type="match status" value="1"/>
</dbReference>
<protein>
    <submittedName>
        <fullName evidence="1">Peptidase M19</fullName>
    </submittedName>
</protein>
<accession>A0A7V5U186</accession>
<evidence type="ECO:0000313" key="1">
    <source>
        <dbReference type="EMBL" id="HHI88933.1"/>
    </source>
</evidence>
<comment type="caution">
    <text evidence="1">The sequence shown here is derived from an EMBL/GenBank/DDBJ whole genome shotgun (WGS) entry which is preliminary data.</text>
</comment>